<sequence>MNYIFAFCLAFNSTGFLQTFSDKRQPVSSEENYSAYHRTIAQAHIRIAHQDYKEALDLYEQVFKSYRFVFLKDYKVATQLALQLGKQEVAFIYLKKGMAAGWKLKEVKKVNFLKNLQRNPAWEMVEKQRDSLQSVYQKSGNGELRSIVKRMFNKDQRKALLALFTFSAKRQDRYAEKKFAPHSEKQFAELRRIINAYGYPGERLIHNRYWASVILSHHNSISRTYNLNDSLYPAIRPKLLRAIESGELTPEEFVRIDDWYIASTSSGQEKHFGHLISSLTRKELEKVNQLREEIGMISVETANSLIDLQSQTGMNFYFPSDFGKKITIVN</sequence>
<evidence type="ECO:0000313" key="1">
    <source>
        <dbReference type="EMBL" id="AUD01014.1"/>
    </source>
</evidence>
<dbReference type="RefSeq" id="WP_100986437.1">
    <property type="nucleotide sequence ID" value="NZ_CP025096.1"/>
</dbReference>
<dbReference type="EMBL" id="CP025096">
    <property type="protein sequence ID" value="AUD01014.1"/>
    <property type="molecule type" value="Genomic_DNA"/>
</dbReference>
<protein>
    <submittedName>
        <fullName evidence="1">Uncharacterized protein</fullName>
    </submittedName>
</protein>
<dbReference type="Proteomes" id="UP000232883">
    <property type="component" value="Chromosome"/>
</dbReference>
<dbReference type="OrthoDB" id="1490993at2"/>
<evidence type="ECO:0000313" key="2">
    <source>
        <dbReference type="Proteomes" id="UP000232883"/>
    </source>
</evidence>
<organism evidence="1 2">
    <name type="scientific">Spirosoma pollinicola</name>
    <dbReference type="NCBI Taxonomy" id="2057025"/>
    <lineage>
        <taxon>Bacteria</taxon>
        <taxon>Pseudomonadati</taxon>
        <taxon>Bacteroidota</taxon>
        <taxon>Cytophagia</taxon>
        <taxon>Cytophagales</taxon>
        <taxon>Cytophagaceae</taxon>
        <taxon>Spirosoma</taxon>
    </lineage>
</organism>
<gene>
    <name evidence="1" type="ORF">CWM47_03760</name>
</gene>
<accession>A0A2K8YTW5</accession>
<dbReference type="AlphaFoldDB" id="A0A2K8YTW5"/>
<dbReference type="KEGG" id="spir:CWM47_03760"/>
<proteinExistence type="predicted"/>
<name>A0A2K8YTW5_9BACT</name>
<reference evidence="1 2" key="1">
    <citation type="submission" date="2017-11" db="EMBL/GenBank/DDBJ databases">
        <title>Taxonomic description and genome sequences of Spirosoma HA7 sp. nov., isolated from pollen microhabitat of Corylus avellana.</title>
        <authorList>
            <person name="Ambika Manirajan B."/>
            <person name="Suarez C."/>
            <person name="Ratering S."/>
            <person name="Geissler-Plaum R."/>
            <person name="Cardinale M."/>
            <person name="Sylvia S."/>
        </authorList>
    </citation>
    <scope>NUCLEOTIDE SEQUENCE [LARGE SCALE GENOMIC DNA]</scope>
    <source>
        <strain evidence="1 2">HA7</strain>
    </source>
</reference>
<keyword evidence="2" id="KW-1185">Reference proteome</keyword>